<gene>
    <name evidence="3" type="ORF">ACEZDG_03875</name>
</gene>
<protein>
    <recommendedName>
        <fullName evidence="5">Integral membrane protein</fullName>
    </recommendedName>
</protein>
<keyword evidence="2" id="KW-0812">Transmembrane</keyword>
<accession>A0ABV6V3X5</accession>
<feature type="compositionally biased region" description="Polar residues" evidence="1">
    <location>
        <begin position="174"/>
        <end position="190"/>
    </location>
</feature>
<sequence length="190" mass="19255">MPTTVTPVVVLIAAAMGFAAAALVLTGRGTATSGEAVSVALYTGTAAALLIVEALAVLSTYGPASMIPDLASAALTPAADLAQSRNEIEDPYVGILFLGCLLAAALCVATVLGRRRPPTPDADTLRGETAGTGRRPARRPRPLGRRASVWDERVVPAARPPPAALAVVRRPGPQASTALAGQESTVARAS</sequence>
<dbReference type="EMBL" id="JBHEZX010000002">
    <property type="protein sequence ID" value="MFC1408416.1"/>
    <property type="molecule type" value="Genomic_DNA"/>
</dbReference>
<proteinExistence type="predicted"/>
<keyword evidence="4" id="KW-1185">Reference proteome</keyword>
<evidence type="ECO:0008006" key="5">
    <source>
        <dbReference type="Google" id="ProtNLM"/>
    </source>
</evidence>
<keyword evidence="2" id="KW-0472">Membrane</keyword>
<evidence type="ECO:0000313" key="4">
    <source>
        <dbReference type="Proteomes" id="UP001592582"/>
    </source>
</evidence>
<feature type="transmembrane region" description="Helical" evidence="2">
    <location>
        <begin position="92"/>
        <end position="112"/>
    </location>
</feature>
<feature type="region of interest" description="Disordered" evidence="1">
    <location>
        <begin position="117"/>
        <end position="190"/>
    </location>
</feature>
<dbReference type="RefSeq" id="WP_380502284.1">
    <property type="nucleotide sequence ID" value="NZ_JBHEZX010000002.1"/>
</dbReference>
<feature type="transmembrane region" description="Helical" evidence="2">
    <location>
        <begin position="6"/>
        <end position="27"/>
    </location>
</feature>
<keyword evidence="2" id="KW-1133">Transmembrane helix</keyword>
<evidence type="ECO:0000256" key="2">
    <source>
        <dbReference type="SAM" id="Phobius"/>
    </source>
</evidence>
<name>A0ABV6V3X5_9ACTN</name>
<reference evidence="3 4" key="1">
    <citation type="submission" date="2024-09" db="EMBL/GenBank/DDBJ databases">
        <authorList>
            <person name="Lee S.D."/>
        </authorList>
    </citation>
    <scope>NUCLEOTIDE SEQUENCE [LARGE SCALE GENOMIC DNA]</scope>
    <source>
        <strain evidence="3 4">N1-1</strain>
    </source>
</reference>
<dbReference type="Proteomes" id="UP001592582">
    <property type="component" value="Unassembled WGS sequence"/>
</dbReference>
<organism evidence="3 4">
    <name type="scientific">Streptacidiphilus alkalitolerans</name>
    <dbReference type="NCBI Taxonomy" id="3342712"/>
    <lineage>
        <taxon>Bacteria</taxon>
        <taxon>Bacillati</taxon>
        <taxon>Actinomycetota</taxon>
        <taxon>Actinomycetes</taxon>
        <taxon>Kitasatosporales</taxon>
        <taxon>Streptomycetaceae</taxon>
        <taxon>Streptacidiphilus</taxon>
    </lineage>
</organism>
<evidence type="ECO:0000313" key="3">
    <source>
        <dbReference type="EMBL" id="MFC1408416.1"/>
    </source>
</evidence>
<comment type="caution">
    <text evidence="3">The sequence shown here is derived from an EMBL/GenBank/DDBJ whole genome shotgun (WGS) entry which is preliminary data.</text>
</comment>
<feature type="transmembrane region" description="Helical" evidence="2">
    <location>
        <begin position="39"/>
        <end position="61"/>
    </location>
</feature>
<evidence type="ECO:0000256" key="1">
    <source>
        <dbReference type="SAM" id="MobiDB-lite"/>
    </source>
</evidence>
<feature type="compositionally biased region" description="Basic residues" evidence="1">
    <location>
        <begin position="135"/>
        <end position="144"/>
    </location>
</feature>